<organism evidence="1 2">
    <name type="scientific">Deinococcus taklimakanensis</name>
    <dbReference type="NCBI Taxonomy" id="536443"/>
    <lineage>
        <taxon>Bacteria</taxon>
        <taxon>Thermotogati</taxon>
        <taxon>Deinococcota</taxon>
        <taxon>Deinococci</taxon>
        <taxon>Deinococcales</taxon>
        <taxon>Deinococcaceae</taxon>
        <taxon>Deinococcus</taxon>
    </lineage>
</organism>
<sequence length="382" mass="41114">MARLLEAGLISQNNGNAVCAPEIPNPARLIPPPTTSRAACDEPPQVVRLVVSREAAETRLTAELDAAPCPATARAIFRALFHVALDVARACGFAATVTRAVFHLPAELVMAYVGRAKSAFYENLGHLRRLGLIDAEAHMGDLRGEKVATGTLWAVSLQPGRVLAGHAAPVRLRHEDWAHEWRNLNKDVRECRTVYRVLNGPATAAQSHPDSQEMPEGAKRGKLRGKMPVQTVNMDVLADWAIKSAVSPSSDTLTVRPTPSAAQSVIWSLGDGARVPRWERARIVDRQAHALAAAFGDGEGSLGFWRKLVWNVLRGIDAGADLSDDVGAVLAVVLRDVLDDQRAGDCTLKKPAAKANAALQRAGLLDLLRGYEYRTVGSRPAA</sequence>
<evidence type="ECO:0008006" key="3">
    <source>
        <dbReference type="Google" id="ProtNLM"/>
    </source>
</evidence>
<comment type="caution">
    <text evidence="1">The sequence shown here is derived from an EMBL/GenBank/DDBJ whole genome shotgun (WGS) entry which is preliminary data.</text>
</comment>
<evidence type="ECO:0000313" key="1">
    <source>
        <dbReference type="EMBL" id="MFD2610774.1"/>
    </source>
</evidence>
<reference evidence="2" key="1">
    <citation type="journal article" date="2019" name="Int. J. Syst. Evol. Microbiol.">
        <title>The Global Catalogue of Microorganisms (GCM) 10K type strain sequencing project: providing services to taxonomists for standard genome sequencing and annotation.</title>
        <authorList>
            <consortium name="The Broad Institute Genomics Platform"/>
            <consortium name="The Broad Institute Genome Sequencing Center for Infectious Disease"/>
            <person name="Wu L."/>
            <person name="Ma J."/>
        </authorList>
    </citation>
    <scope>NUCLEOTIDE SEQUENCE [LARGE SCALE GENOMIC DNA]</scope>
    <source>
        <strain evidence="2">KCTC 33842</strain>
    </source>
</reference>
<accession>A0ABW5P8J9</accession>
<keyword evidence="2" id="KW-1185">Reference proteome</keyword>
<dbReference type="RefSeq" id="WP_386847173.1">
    <property type="nucleotide sequence ID" value="NZ_JBHUMK010000079.1"/>
</dbReference>
<gene>
    <name evidence="1" type="ORF">ACFSR9_15235</name>
</gene>
<dbReference type="Proteomes" id="UP001597475">
    <property type="component" value="Unassembled WGS sequence"/>
</dbReference>
<protein>
    <recommendedName>
        <fullName evidence="3">Replication protein</fullName>
    </recommendedName>
</protein>
<name>A0ABW5P8J9_9DEIO</name>
<evidence type="ECO:0000313" key="2">
    <source>
        <dbReference type="Proteomes" id="UP001597475"/>
    </source>
</evidence>
<dbReference type="EMBL" id="JBHUMK010000079">
    <property type="protein sequence ID" value="MFD2610774.1"/>
    <property type="molecule type" value="Genomic_DNA"/>
</dbReference>
<proteinExistence type="predicted"/>